<evidence type="ECO:0000313" key="2">
    <source>
        <dbReference type="Proteomes" id="UP000054477"/>
    </source>
</evidence>
<name>A0A0C9Y6F0_9AGAR</name>
<reference evidence="2" key="2">
    <citation type="submission" date="2015-01" db="EMBL/GenBank/DDBJ databases">
        <title>Evolutionary Origins and Diversification of the Mycorrhizal Mutualists.</title>
        <authorList>
            <consortium name="DOE Joint Genome Institute"/>
            <consortium name="Mycorrhizal Genomics Consortium"/>
            <person name="Kohler A."/>
            <person name="Kuo A."/>
            <person name="Nagy L.G."/>
            <person name="Floudas D."/>
            <person name="Copeland A."/>
            <person name="Barry K.W."/>
            <person name="Cichocki N."/>
            <person name="Veneault-Fourrey C."/>
            <person name="LaButti K."/>
            <person name="Lindquist E.A."/>
            <person name="Lipzen A."/>
            <person name="Lundell T."/>
            <person name="Morin E."/>
            <person name="Murat C."/>
            <person name="Riley R."/>
            <person name="Ohm R."/>
            <person name="Sun H."/>
            <person name="Tunlid A."/>
            <person name="Henrissat B."/>
            <person name="Grigoriev I.V."/>
            <person name="Hibbett D.S."/>
            <person name="Martin F."/>
        </authorList>
    </citation>
    <scope>NUCLEOTIDE SEQUENCE [LARGE SCALE GENOMIC DNA]</scope>
    <source>
        <strain evidence="2">LaAM-08-1</strain>
    </source>
</reference>
<dbReference type="Proteomes" id="UP000054477">
    <property type="component" value="Unassembled WGS sequence"/>
</dbReference>
<evidence type="ECO:0008006" key="3">
    <source>
        <dbReference type="Google" id="ProtNLM"/>
    </source>
</evidence>
<dbReference type="HOGENOM" id="CLU_2242921_0_0_1"/>
<dbReference type="InterPro" id="IPR011990">
    <property type="entry name" value="TPR-like_helical_dom_sf"/>
</dbReference>
<dbReference type="AlphaFoldDB" id="A0A0C9Y6F0"/>
<accession>A0A0C9Y6F0</accession>
<dbReference type="Pfam" id="PF13424">
    <property type="entry name" value="TPR_12"/>
    <property type="match status" value="1"/>
</dbReference>
<keyword evidence="2" id="KW-1185">Reference proteome</keyword>
<dbReference type="EMBL" id="KN838557">
    <property type="protein sequence ID" value="KIK05812.1"/>
    <property type="molecule type" value="Genomic_DNA"/>
</dbReference>
<feature type="non-terminal residue" evidence="1">
    <location>
        <position position="1"/>
    </location>
</feature>
<reference evidence="1 2" key="1">
    <citation type="submission" date="2014-04" db="EMBL/GenBank/DDBJ databases">
        <authorList>
            <consortium name="DOE Joint Genome Institute"/>
            <person name="Kuo A."/>
            <person name="Kohler A."/>
            <person name="Nagy L.G."/>
            <person name="Floudas D."/>
            <person name="Copeland A."/>
            <person name="Barry K.W."/>
            <person name="Cichocki N."/>
            <person name="Veneault-Fourrey C."/>
            <person name="LaButti K."/>
            <person name="Lindquist E.A."/>
            <person name="Lipzen A."/>
            <person name="Lundell T."/>
            <person name="Morin E."/>
            <person name="Murat C."/>
            <person name="Sun H."/>
            <person name="Tunlid A."/>
            <person name="Henrissat B."/>
            <person name="Grigoriev I.V."/>
            <person name="Hibbett D.S."/>
            <person name="Martin F."/>
            <person name="Nordberg H.P."/>
            <person name="Cantor M.N."/>
            <person name="Hua S.X."/>
        </authorList>
    </citation>
    <scope>NUCLEOTIDE SEQUENCE [LARGE SCALE GENOMIC DNA]</scope>
    <source>
        <strain evidence="1 2">LaAM-08-1</strain>
    </source>
</reference>
<proteinExistence type="predicted"/>
<sequence length="105" mass="11768">QQHPHIINAMANLAQQNSWSITLEKYTEAEKLEIQVLDARNRIFGLEHPHTILAMEYLAATLRCLGKYIEAENIVIPALKVKSRVPAAEFLYIIATVANAQGAQE</sequence>
<organism evidence="1 2">
    <name type="scientific">Laccaria amethystina LaAM-08-1</name>
    <dbReference type="NCBI Taxonomy" id="1095629"/>
    <lineage>
        <taxon>Eukaryota</taxon>
        <taxon>Fungi</taxon>
        <taxon>Dikarya</taxon>
        <taxon>Basidiomycota</taxon>
        <taxon>Agaricomycotina</taxon>
        <taxon>Agaricomycetes</taxon>
        <taxon>Agaricomycetidae</taxon>
        <taxon>Agaricales</taxon>
        <taxon>Agaricineae</taxon>
        <taxon>Hydnangiaceae</taxon>
        <taxon>Laccaria</taxon>
    </lineage>
</organism>
<evidence type="ECO:0000313" key="1">
    <source>
        <dbReference type="EMBL" id="KIK05812.1"/>
    </source>
</evidence>
<dbReference type="Gene3D" id="1.25.40.10">
    <property type="entry name" value="Tetratricopeptide repeat domain"/>
    <property type="match status" value="1"/>
</dbReference>
<protein>
    <recommendedName>
        <fullName evidence="3">Tetratricopeptide repeat protein</fullName>
    </recommendedName>
</protein>
<feature type="non-terminal residue" evidence="1">
    <location>
        <position position="105"/>
    </location>
</feature>
<dbReference type="OrthoDB" id="3038484at2759"/>
<dbReference type="SUPFAM" id="SSF48452">
    <property type="entry name" value="TPR-like"/>
    <property type="match status" value="1"/>
</dbReference>
<gene>
    <name evidence="1" type="ORF">K443DRAFT_79279</name>
</gene>